<gene>
    <name evidence="8" type="ORF">METZ01_LOCUS278081</name>
</gene>
<dbReference type="Pfam" id="PF13561">
    <property type="entry name" value="adh_short_C2"/>
    <property type="match status" value="1"/>
</dbReference>
<keyword evidence="5" id="KW-0560">Oxidoreductase</keyword>
<evidence type="ECO:0000256" key="1">
    <source>
        <dbReference type="ARBA" id="ARBA00005189"/>
    </source>
</evidence>
<dbReference type="GO" id="GO:0004318">
    <property type="term" value="F:enoyl-[acyl-carrier-protein] reductase (NADH) activity"/>
    <property type="evidence" value="ECO:0007669"/>
    <property type="project" value="InterPro"/>
</dbReference>
<dbReference type="EMBL" id="UINC01081406">
    <property type="protein sequence ID" value="SVC25227.1"/>
    <property type="molecule type" value="Genomic_DNA"/>
</dbReference>
<keyword evidence="6" id="KW-0443">Lipid metabolism</keyword>
<name>A0A382KQR5_9ZZZZ</name>
<feature type="non-terminal residue" evidence="8">
    <location>
        <position position="160"/>
    </location>
</feature>
<evidence type="ECO:0000256" key="3">
    <source>
        <dbReference type="ARBA" id="ARBA00022516"/>
    </source>
</evidence>
<keyword evidence="7" id="KW-0275">Fatty acid biosynthesis</keyword>
<proteinExistence type="inferred from homology"/>
<evidence type="ECO:0000256" key="4">
    <source>
        <dbReference type="ARBA" id="ARBA00022832"/>
    </source>
</evidence>
<organism evidence="8">
    <name type="scientific">marine metagenome</name>
    <dbReference type="NCBI Taxonomy" id="408172"/>
    <lineage>
        <taxon>unclassified sequences</taxon>
        <taxon>metagenomes</taxon>
        <taxon>ecological metagenomes</taxon>
    </lineage>
</organism>
<keyword evidence="4" id="KW-0276">Fatty acid metabolism</keyword>
<reference evidence="8" key="1">
    <citation type="submission" date="2018-05" db="EMBL/GenBank/DDBJ databases">
        <authorList>
            <person name="Lanie J.A."/>
            <person name="Ng W.-L."/>
            <person name="Kazmierczak K.M."/>
            <person name="Andrzejewski T.M."/>
            <person name="Davidsen T.M."/>
            <person name="Wayne K.J."/>
            <person name="Tettelin H."/>
            <person name="Glass J.I."/>
            <person name="Rusch D."/>
            <person name="Podicherti R."/>
            <person name="Tsui H.-C.T."/>
            <person name="Winkler M.E."/>
        </authorList>
    </citation>
    <scope>NUCLEOTIDE SEQUENCE</scope>
</reference>
<evidence type="ECO:0000256" key="5">
    <source>
        <dbReference type="ARBA" id="ARBA00023002"/>
    </source>
</evidence>
<accession>A0A382KQR5</accession>
<evidence type="ECO:0000256" key="7">
    <source>
        <dbReference type="ARBA" id="ARBA00023160"/>
    </source>
</evidence>
<dbReference type="PANTHER" id="PTHR43159">
    <property type="entry name" value="ENOYL-[ACYL-CARRIER-PROTEIN] REDUCTASE"/>
    <property type="match status" value="1"/>
</dbReference>
<keyword evidence="3" id="KW-0444">Lipid biosynthesis</keyword>
<evidence type="ECO:0000313" key="8">
    <source>
        <dbReference type="EMBL" id="SVC25227.1"/>
    </source>
</evidence>
<dbReference type="InterPro" id="IPR014358">
    <property type="entry name" value="Enoyl-ACP_Rdtase_NADH"/>
</dbReference>
<protein>
    <submittedName>
        <fullName evidence="8">Uncharacterized protein</fullName>
    </submittedName>
</protein>
<evidence type="ECO:0000256" key="2">
    <source>
        <dbReference type="ARBA" id="ARBA00009233"/>
    </source>
</evidence>
<dbReference type="SUPFAM" id="SSF51735">
    <property type="entry name" value="NAD(P)-binding Rossmann-fold domains"/>
    <property type="match status" value="1"/>
</dbReference>
<comment type="pathway">
    <text evidence="1">Lipid metabolism.</text>
</comment>
<dbReference type="InterPro" id="IPR036291">
    <property type="entry name" value="NAD(P)-bd_dom_sf"/>
</dbReference>
<dbReference type="AlphaFoldDB" id="A0A382KQR5"/>
<comment type="similarity">
    <text evidence="2">Belongs to the short-chain dehydrogenases/reductases (SDR) family. FabI subfamily.</text>
</comment>
<dbReference type="Gene3D" id="3.40.50.720">
    <property type="entry name" value="NAD(P)-binding Rossmann-like Domain"/>
    <property type="match status" value="1"/>
</dbReference>
<dbReference type="GO" id="GO:0006633">
    <property type="term" value="P:fatty acid biosynthetic process"/>
    <property type="evidence" value="ECO:0007669"/>
    <property type="project" value="UniProtKB-KW"/>
</dbReference>
<dbReference type="InterPro" id="IPR002347">
    <property type="entry name" value="SDR_fam"/>
</dbReference>
<evidence type="ECO:0000256" key="6">
    <source>
        <dbReference type="ARBA" id="ARBA00023098"/>
    </source>
</evidence>
<dbReference type="PANTHER" id="PTHR43159:SF2">
    <property type="entry name" value="ENOYL-[ACYL-CARRIER-PROTEIN] REDUCTASE [NADH], CHLOROPLASTIC"/>
    <property type="match status" value="1"/>
</dbReference>
<sequence>MYKVDLSGKSAVVFGIANQRSIAWSIAKILSASGAKIVAAYQNERVKDSVEKLTSQLEDVVTVECDVSDDGNVESAFETVKSNCETLDVVVHSIAFAQRDDLGGRFVDTDREGFRIALDISAYSMVSIARNAAPLMTNGGSMMAMSFMAAEKVFPGYNIM</sequence>